<feature type="signal peptide" evidence="1">
    <location>
        <begin position="1"/>
        <end position="29"/>
    </location>
</feature>
<gene>
    <name evidence="2" type="ORF">B0H66DRAFT_530289</name>
</gene>
<dbReference type="AlphaFoldDB" id="A0AAE0MBA4"/>
<evidence type="ECO:0000313" key="2">
    <source>
        <dbReference type="EMBL" id="KAK3326281.1"/>
    </source>
</evidence>
<protein>
    <submittedName>
        <fullName evidence="2">Uncharacterized protein</fullName>
    </submittedName>
</protein>
<dbReference type="Proteomes" id="UP001283341">
    <property type="component" value="Unassembled WGS sequence"/>
</dbReference>
<name>A0AAE0MBA4_9PEZI</name>
<comment type="caution">
    <text evidence="2">The sequence shown here is derived from an EMBL/GenBank/DDBJ whole genome shotgun (WGS) entry which is preliminary data.</text>
</comment>
<sequence>MPKSKWLYRRFCCLLSLVVPQELSLPIKAKPVHRLSSIKYLGNLTDDTNYLSAPPKKQSRDTHTIGWKVPAQTVMDTHTTTSDIQLLPTIFHQPKIALVFEW</sequence>
<dbReference type="EMBL" id="JAUEDM010000002">
    <property type="protein sequence ID" value="KAK3326281.1"/>
    <property type="molecule type" value="Genomic_DNA"/>
</dbReference>
<reference evidence="2" key="2">
    <citation type="submission" date="2023-06" db="EMBL/GenBank/DDBJ databases">
        <authorList>
            <consortium name="Lawrence Berkeley National Laboratory"/>
            <person name="Haridas S."/>
            <person name="Hensen N."/>
            <person name="Bonometti L."/>
            <person name="Westerberg I."/>
            <person name="Brannstrom I.O."/>
            <person name="Guillou S."/>
            <person name="Cros-Aarteil S."/>
            <person name="Calhoun S."/>
            <person name="Kuo A."/>
            <person name="Mondo S."/>
            <person name="Pangilinan J."/>
            <person name="Riley R."/>
            <person name="Labutti K."/>
            <person name="Andreopoulos B."/>
            <person name="Lipzen A."/>
            <person name="Chen C."/>
            <person name="Yanf M."/>
            <person name="Daum C."/>
            <person name="Ng V."/>
            <person name="Clum A."/>
            <person name="Steindorff A."/>
            <person name="Ohm R."/>
            <person name="Martin F."/>
            <person name="Silar P."/>
            <person name="Natvig D."/>
            <person name="Lalanne C."/>
            <person name="Gautier V."/>
            <person name="Ament-Velasquez S.L."/>
            <person name="Kruys A."/>
            <person name="Hutchinson M.I."/>
            <person name="Powell A.J."/>
            <person name="Barry K."/>
            <person name="Miller A.N."/>
            <person name="Grigoriev I.V."/>
            <person name="Debuchy R."/>
            <person name="Gladieux P."/>
            <person name="Thoren M.H."/>
            <person name="Johannesson H."/>
        </authorList>
    </citation>
    <scope>NUCLEOTIDE SEQUENCE</scope>
    <source>
        <strain evidence="2">CBS 118394</strain>
    </source>
</reference>
<evidence type="ECO:0000256" key="1">
    <source>
        <dbReference type="SAM" id="SignalP"/>
    </source>
</evidence>
<keyword evidence="3" id="KW-1185">Reference proteome</keyword>
<evidence type="ECO:0000313" key="3">
    <source>
        <dbReference type="Proteomes" id="UP001283341"/>
    </source>
</evidence>
<organism evidence="2 3">
    <name type="scientific">Apodospora peruviana</name>
    <dbReference type="NCBI Taxonomy" id="516989"/>
    <lineage>
        <taxon>Eukaryota</taxon>
        <taxon>Fungi</taxon>
        <taxon>Dikarya</taxon>
        <taxon>Ascomycota</taxon>
        <taxon>Pezizomycotina</taxon>
        <taxon>Sordariomycetes</taxon>
        <taxon>Sordariomycetidae</taxon>
        <taxon>Sordariales</taxon>
        <taxon>Lasiosphaeriaceae</taxon>
        <taxon>Apodospora</taxon>
    </lineage>
</organism>
<reference evidence="2" key="1">
    <citation type="journal article" date="2023" name="Mol. Phylogenet. Evol.">
        <title>Genome-scale phylogeny and comparative genomics of the fungal order Sordariales.</title>
        <authorList>
            <person name="Hensen N."/>
            <person name="Bonometti L."/>
            <person name="Westerberg I."/>
            <person name="Brannstrom I.O."/>
            <person name="Guillou S."/>
            <person name="Cros-Aarteil S."/>
            <person name="Calhoun S."/>
            <person name="Haridas S."/>
            <person name="Kuo A."/>
            <person name="Mondo S."/>
            <person name="Pangilinan J."/>
            <person name="Riley R."/>
            <person name="LaButti K."/>
            <person name="Andreopoulos B."/>
            <person name="Lipzen A."/>
            <person name="Chen C."/>
            <person name="Yan M."/>
            <person name="Daum C."/>
            <person name="Ng V."/>
            <person name="Clum A."/>
            <person name="Steindorff A."/>
            <person name="Ohm R.A."/>
            <person name="Martin F."/>
            <person name="Silar P."/>
            <person name="Natvig D.O."/>
            <person name="Lalanne C."/>
            <person name="Gautier V."/>
            <person name="Ament-Velasquez S.L."/>
            <person name="Kruys A."/>
            <person name="Hutchinson M.I."/>
            <person name="Powell A.J."/>
            <person name="Barry K."/>
            <person name="Miller A.N."/>
            <person name="Grigoriev I.V."/>
            <person name="Debuchy R."/>
            <person name="Gladieux P."/>
            <person name="Hiltunen Thoren M."/>
            <person name="Johannesson H."/>
        </authorList>
    </citation>
    <scope>NUCLEOTIDE SEQUENCE</scope>
    <source>
        <strain evidence="2">CBS 118394</strain>
    </source>
</reference>
<accession>A0AAE0MBA4</accession>
<proteinExistence type="predicted"/>
<keyword evidence="1" id="KW-0732">Signal</keyword>
<feature type="chain" id="PRO_5041912029" evidence="1">
    <location>
        <begin position="30"/>
        <end position="102"/>
    </location>
</feature>